<dbReference type="PANTHER" id="PTHR22801">
    <property type="entry name" value="LITHOSTATHINE"/>
    <property type="match status" value="1"/>
</dbReference>
<dbReference type="InParanoid" id="E4X620"/>
<evidence type="ECO:0000259" key="1">
    <source>
        <dbReference type="PROSITE" id="PS50041"/>
    </source>
</evidence>
<dbReference type="EMBL" id="FN653026">
    <property type="protein sequence ID" value="CBY07602.1"/>
    <property type="molecule type" value="Genomic_DNA"/>
</dbReference>
<protein>
    <recommendedName>
        <fullName evidence="1">C-type lectin domain-containing protein</fullName>
    </recommendedName>
</protein>
<organism evidence="2">
    <name type="scientific">Oikopleura dioica</name>
    <name type="common">Tunicate</name>
    <dbReference type="NCBI Taxonomy" id="34765"/>
    <lineage>
        <taxon>Eukaryota</taxon>
        <taxon>Metazoa</taxon>
        <taxon>Chordata</taxon>
        <taxon>Tunicata</taxon>
        <taxon>Appendicularia</taxon>
        <taxon>Copelata</taxon>
        <taxon>Oikopleuridae</taxon>
        <taxon>Oikopleura</taxon>
    </lineage>
</organism>
<accession>E4X620</accession>
<reference evidence="2" key="1">
    <citation type="journal article" date="2010" name="Science">
        <title>Plasticity of animal genome architecture unmasked by rapid evolution of a pelagic tunicate.</title>
        <authorList>
            <person name="Denoeud F."/>
            <person name="Henriet S."/>
            <person name="Mungpakdee S."/>
            <person name="Aury J.M."/>
            <person name="Da Silva C."/>
            <person name="Brinkmann H."/>
            <person name="Mikhaleva J."/>
            <person name="Olsen L.C."/>
            <person name="Jubin C."/>
            <person name="Canestro C."/>
            <person name="Bouquet J.M."/>
            <person name="Danks G."/>
            <person name="Poulain J."/>
            <person name="Campsteijn C."/>
            <person name="Adamski M."/>
            <person name="Cross I."/>
            <person name="Yadetie F."/>
            <person name="Muffato M."/>
            <person name="Louis A."/>
            <person name="Butcher S."/>
            <person name="Tsagkogeorga G."/>
            <person name="Konrad A."/>
            <person name="Singh S."/>
            <person name="Jensen M.F."/>
            <person name="Cong E.H."/>
            <person name="Eikeseth-Otteraa H."/>
            <person name="Noel B."/>
            <person name="Anthouard V."/>
            <person name="Porcel B.M."/>
            <person name="Kachouri-Lafond R."/>
            <person name="Nishino A."/>
            <person name="Ugolini M."/>
            <person name="Chourrout P."/>
            <person name="Nishida H."/>
            <person name="Aasland R."/>
            <person name="Huzurbazar S."/>
            <person name="Westhof E."/>
            <person name="Delsuc F."/>
            <person name="Lehrach H."/>
            <person name="Reinhardt R."/>
            <person name="Weissenbach J."/>
            <person name="Roy S.W."/>
            <person name="Artiguenave F."/>
            <person name="Postlethwait J.H."/>
            <person name="Manak J.R."/>
            <person name="Thompson E.M."/>
            <person name="Jaillon O."/>
            <person name="Du Pasquier L."/>
            <person name="Boudinot P."/>
            <person name="Liberles D.A."/>
            <person name="Volff J.N."/>
            <person name="Philippe H."/>
            <person name="Lenhard B."/>
            <person name="Roest Crollius H."/>
            <person name="Wincker P."/>
            <person name="Chourrout D."/>
        </authorList>
    </citation>
    <scope>NUCLEOTIDE SEQUENCE [LARGE SCALE GENOMIC DNA]</scope>
</reference>
<dbReference type="InterPro" id="IPR001304">
    <property type="entry name" value="C-type_lectin-like"/>
</dbReference>
<dbReference type="Gene3D" id="3.10.100.10">
    <property type="entry name" value="Mannose-Binding Protein A, subunit A"/>
    <property type="match status" value="1"/>
</dbReference>
<dbReference type="Pfam" id="PF00059">
    <property type="entry name" value="Lectin_C"/>
    <property type="match status" value="1"/>
</dbReference>
<dbReference type="SUPFAM" id="SSF56436">
    <property type="entry name" value="C-type lectin-like"/>
    <property type="match status" value="1"/>
</dbReference>
<feature type="domain" description="C-type lectin" evidence="1">
    <location>
        <begin position="15"/>
        <end position="129"/>
    </location>
</feature>
<evidence type="ECO:0000313" key="2">
    <source>
        <dbReference type="EMBL" id="CBY07602.1"/>
    </source>
</evidence>
<dbReference type="AlphaFoldDB" id="E4X620"/>
<sequence length="189" mass="21882">MRGLFFIVKIVFCSHKDDYYEHFPSESLIWSEAVTFCEEKGGALATFKDQKMLDQFIALYSVHTWLGATDAAEEGKWVFEGPVEDKEKNFLSFYGTNPDNNNGNEHCLELVNTKMNDARCEVRKKVSCRFFGPTAIDFGDVDDYVVSFYDVTEEVYGRKGMKIRFKIELFCYYLVFLESWPSSFALGFD</sequence>
<gene>
    <name evidence="2" type="ORF">GSOID_T00002590001</name>
</gene>
<dbReference type="InterPro" id="IPR016187">
    <property type="entry name" value="CTDL_fold"/>
</dbReference>
<keyword evidence="3" id="KW-1185">Reference proteome</keyword>
<name>E4X620_OIKDI</name>
<evidence type="ECO:0000313" key="3">
    <source>
        <dbReference type="Proteomes" id="UP000001307"/>
    </source>
</evidence>
<dbReference type="InterPro" id="IPR050801">
    <property type="entry name" value="Ca-Dep_Lectins_ImmuneDev"/>
</dbReference>
<dbReference type="PANTHER" id="PTHR22801:SF63">
    <property type="entry name" value="C-TYPE LECTIN DOMAIN-CONTAINING PROTEIN"/>
    <property type="match status" value="1"/>
</dbReference>
<proteinExistence type="predicted"/>
<dbReference type="Proteomes" id="UP000001307">
    <property type="component" value="Unassembled WGS sequence"/>
</dbReference>
<dbReference type="SMART" id="SM00034">
    <property type="entry name" value="CLECT"/>
    <property type="match status" value="1"/>
</dbReference>
<dbReference type="PROSITE" id="PS50041">
    <property type="entry name" value="C_TYPE_LECTIN_2"/>
    <property type="match status" value="1"/>
</dbReference>
<dbReference type="OrthoDB" id="6285913at2759"/>
<dbReference type="InterPro" id="IPR016186">
    <property type="entry name" value="C-type_lectin-like/link_sf"/>
</dbReference>